<feature type="transmembrane region" description="Helical" evidence="1">
    <location>
        <begin position="65"/>
        <end position="83"/>
    </location>
</feature>
<comment type="caution">
    <text evidence="2">The sequence shown here is derived from an EMBL/GenBank/DDBJ whole genome shotgun (WGS) entry which is preliminary data.</text>
</comment>
<proteinExistence type="predicted"/>
<protein>
    <submittedName>
        <fullName evidence="2">Uncharacterized protein</fullName>
    </submittedName>
</protein>
<reference evidence="2 3" key="1">
    <citation type="submission" date="2014-01" db="EMBL/GenBank/DDBJ databases">
        <title>Genome sequence determination for a cystic fibrosis isolate, Inquilinus limosus.</title>
        <authorList>
            <person name="Pino M."/>
            <person name="Di Conza J."/>
            <person name="Gutkind G."/>
        </authorList>
    </citation>
    <scope>NUCLEOTIDE SEQUENCE [LARGE SCALE GENOMIC DNA]</scope>
    <source>
        <strain evidence="2 3">MP06</strain>
    </source>
</reference>
<keyword evidence="1" id="KW-1133">Transmembrane helix</keyword>
<keyword evidence="1" id="KW-0812">Transmembrane</keyword>
<sequence length="119" mass="13109">MTIMHDIDTSRAAGQPASAGTLWQRIDPDSRRRIASFGMRFGTVLALLALIALPGRRSLADMLALLQMVMFLSAIWTALFAWAAREAPQPGRLNLWDEALAFTALFLAVRILRTVVLGD</sequence>
<keyword evidence="1" id="KW-0472">Membrane</keyword>
<evidence type="ECO:0000256" key="1">
    <source>
        <dbReference type="SAM" id="Phobius"/>
    </source>
</evidence>
<dbReference type="Proteomes" id="UP000029995">
    <property type="component" value="Unassembled WGS sequence"/>
</dbReference>
<gene>
    <name evidence="2" type="ORF">P409_16470</name>
</gene>
<name>A0A0A0D675_9PROT</name>
<dbReference type="AlphaFoldDB" id="A0A0A0D675"/>
<evidence type="ECO:0000313" key="3">
    <source>
        <dbReference type="Proteomes" id="UP000029995"/>
    </source>
</evidence>
<organism evidence="2 3">
    <name type="scientific">Inquilinus limosus MP06</name>
    <dbReference type="NCBI Taxonomy" id="1398085"/>
    <lineage>
        <taxon>Bacteria</taxon>
        <taxon>Pseudomonadati</taxon>
        <taxon>Pseudomonadota</taxon>
        <taxon>Alphaproteobacteria</taxon>
        <taxon>Rhodospirillales</taxon>
        <taxon>Rhodospirillaceae</taxon>
        <taxon>Inquilinus</taxon>
    </lineage>
</organism>
<dbReference type="EMBL" id="JANX01000197">
    <property type="protein sequence ID" value="KGM33323.1"/>
    <property type="molecule type" value="Genomic_DNA"/>
</dbReference>
<feature type="transmembrane region" description="Helical" evidence="1">
    <location>
        <begin position="34"/>
        <end position="53"/>
    </location>
</feature>
<accession>A0A0A0D675</accession>
<evidence type="ECO:0000313" key="2">
    <source>
        <dbReference type="EMBL" id="KGM33323.1"/>
    </source>
</evidence>
<feature type="transmembrane region" description="Helical" evidence="1">
    <location>
        <begin position="95"/>
        <end position="116"/>
    </location>
</feature>